<dbReference type="AlphaFoldDB" id="A0A0U1HXK5"/>
<evidence type="ECO:0000313" key="2">
    <source>
        <dbReference type="Proteomes" id="UP000042054"/>
    </source>
</evidence>
<protein>
    <submittedName>
        <fullName evidence="1">Uncharacterized protein</fullName>
    </submittedName>
</protein>
<reference evidence="2" key="1">
    <citation type="submission" date="2015-03" db="EMBL/GenBank/DDBJ databases">
        <authorList>
            <consortium name="Pathogen Informatics"/>
            <person name="Murphy D."/>
        </authorList>
    </citation>
    <scope>NUCLEOTIDE SEQUENCE [LARGE SCALE GENOMIC DNA]</scope>
    <source>
        <strain evidence="2">68/02</strain>
    </source>
</reference>
<proteinExistence type="predicted"/>
<evidence type="ECO:0000313" key="1">
    <source>
        <dbReference type="EMBL" id="CQI96529.1"/>
    </source>
</evidence>
<dbReference type="Proteomes" id="UP000042054">
    <property type="component" value="Unassembled WGS sequence"/>
</dbReference>
<accession>A0A0U1HXK5</accession>
<name>A0A0U1HXK5_YERRO</name>
<gene>
    <name evidence="1" type="ORF">ERS008555_03652</name>
</gene>
<dbReference type="EMBL" id="CTKE01000024">
    <property type="protein sequence ID" value="CQI96529.1"/>
    <property type="molecule type" value="Genomic_DNA"/>
</dbReference>
<sequence>MAQYQDFNCFKNQLRDLRHIRSLCENNGVCCKHIDSTISALEETLN</sequence>
<organism evidence="1 2">
    <name type="scientific">Yersinia rohdei</name>
    <dbReference type="NCBI Taxonomy" id="29485"/>
    <lineage>
        <taxon>Bacteria</taxon>
        <taxon>Pseudomonadati</taxon>
        <taxon>Pseudomonadota</taxon>
        <taxon>Gammaproteobacteria</taxon>
        <taxon>Enterobacterales</taxon>
        <taxon>Yersiniaceae</taxon>
        <taxon>Yersinia</taxon>
    </lineage>
</organism>